<keyword evidence="2" id="KW-0808">Transferase</keyword>
<dbReference type="CDD" id="cd02440">
    <property type="entry name" value="AdoMet_MTases"/>
    <property type="match status" value="1"/>
</dbReference>
<dbReference type="STRING" id="81409.SAMN04515656_10829"/>
<name>A0A1H4ADV5_9FIRM</name>
<dbReference type="InterPro" id="IPR029063">
    <property type="entry name" value="SAM-dependent_MTases_sf"/>
</dbReference>
<evidence type="ECO:0000259" key="1">
    <source>
        <dbReference type="Pfam" id="PF08241"/>
    </source>
</evidence>
<dbReference type="GO" id="GO:0032259">
    <property type="term" value="P:methylation"/>
    <property type="evidence" value="ECO:0007669"/>
    <property type="project" value="UniProtKB-KW"/>
</dbReference>
<feature type="domain" description="Methyltransferase type 11" evidence="1">
    <location>
        <begin position="24"/>
        <end position="105"/>
    </location>
</feature>
<sequence length="184" mass="20386">MIFENHQILHWIKKTGLPIGAGILDLGCGQGQMVQILGAEGFHAVGLDCRQNHVPEYCGDMRAIPEEDEAWDMVLAMCSLSVCGGVPQALKEIHRVLRPGGMAIISDLYALEGRHSVLPKAEEWKMMVAQAGFTLWGEEDLTSVFRTWVLRSIWQGERLCNEGLPSGVRLSELGYGILILNKNE</sequence>
<dbReference type="InterPro" id="IPR013216">
    <property type="entry name" value="Methyltransf_11"/>
</dbReference>
<accession>A0A1H4ADV5</accession>
<dbReference type="GO" id="GO:0008757">
    <property type="term" value="F:S-adenosylmethionine-dependent methyltransferase activity"/>
    <property type="evidence" value="ECO:0007669"/>
    <property type="project" value="InterPro"/>
</dbReference>
<dbReference type="OrthoDB" id="9808140at2"/>
<dbReference type="EMBL" id="FNRK01000008">
    <property type="protein sequence ID" value="SEA34149.1"/>
    <property type="molecule type" value="Genomic_DNA"/>
</dbReference>
<dbReference type="Proteomes" id="UP000199394">
    <property type="component" value="Unassembled WGS sequence"/>
</dbReference>
<dbReference type="Gene3D" id="3.40.50.150">
    <property type="entry name" value="Vaccinia Virus protein VP39"/>
    <property type="match status" value="1"/>
</dbReference>
<dbReference type="SUPFAM" id="SSF53335">
    <property type="entry name" value="S-adenosyl-L-methionine-dependent methyltransferases"/>
    <property type="match status" value="1"/>
</dbReference>
<dbReference type="RefSeq" id="WP_090306380.1">
    <property type="nucleotide sequence ID" value="NZ_FNRK01000008.1"/>
</dbReference>
<organism evidence="2 3">
    <name type="scientific">Eubacterium aggregans</name>
    <dbReference type="NCBI Taxonomy" id="81409"/>
    <lineage>
        <taxon>Bacteria</taxon>
        <taxon>Bacillati</taxon>
        <taxon>Bacillota</taxon>
        <taxon>Clostridia</taxon>
        <taxon>Eubacteriales</taxon>
        <taxon>Eubacteriaceae</taxon>
        <taxon>Eubacterium</taxon>
    </lineage>
</organism>
<protein>
    <submittedName>
        <fullName evidence="2">Methyltransferase domain-containing protein</fullName>
    </submittedName>
</protein>
<evidence type="ECO:0000313" key="2">
    <source>
        <dbReference type="EMBL" id="SEA34149.1"/>
    </source>
</evidence>
<evidence type="ECO:0000313" key="3">
    <source>
        <dbReference type="Proteomes" id="UP000199394"/>
    </source>
</evidence>
<dbReference type="AlphaFoldDB" id="A0A1H4ADV5"/>
<keyword evidence="3" id="KW-1185">Reference proteome</keyword>
<dbReference type="Pfam" id="PF08241">
    <property type="entry name" value="Methyltransf_11"/>
    <property type="match status" value="1"/>
</dbReference>
<proteinExistence type="predicted"/>
<gene>
    <name evidence="2" type="ORF">SAMN04515656_10829</name>
</gene>
<keyword evidence="2" id="KW-0489">Methyltransferase</keyword>
<reference evidence="2 3" key="1">
    <citation type="submission" date="2016-10" db="EMBL/GenBank/DDBJ databases">
        <authorList>
            <person name="de Groot N.N."/>
        </authorList>
    </citation>
    <scope>NUCLEOTIDE SEQUENCE [LARGE SCALE GENOMIC DNA]</scope>
    <source>
        <strain evidence="2 3">SR12</strain>
    </source>
</reference>